<keyword evidence="1" id="KW-0472">Membrane</keyword>
<reference evidence="2" key="1">
    <citation type="submission" date="2009-10" db="EMBL/GenBank/DDBJ databases">
        <title>Diversity of trophic interactions inside an arsenic-rich microbial ecosystem.</title>
        <authorList>
            <person name="Bertin P.N."/>
            <person name="Heinrich-Salmeron A."/>
            <person name="Pelletier E."/>
            <person name="Goulhen-Chollet F."/>
            <person name="Arsene-Ploetze F."/>
            <person name="Gallien S."/>
            <person name="Calteau A."/>
            <person name="Vallenet D."/>
            <person name="Casiot C."/>
            <person name="Chane-Woon-Ming B."/>
            <person name="Giloteaux L."/>
            <person name="Barakat M."/>
            <person name="Bonnefoy V."/>
            <person name="Bruneel O."/>
            <person name="Chandler M."/>
            <person name="Cleiss J."/>
            <person name="Duran R."/>
            <person name="Elbaz-Poulichet F."/>
            <person name="Fonknechten N."/>
            <person name="Lauga B."/>
            <person name="Mornico D."/>
            <person name="Ortet P."/>
            <person name="Schaeffer C."/>
            <person name="Siguier P."/>
            <person name="Alexander Thil Smith A."/>
            <person name="Van Dorsselaer A."/>
            <person name="Weissenbach J."/>
            <person name="Medigue C."/>
            <person name="Le Paslier D."/>
        </authorList>
    </citation>
    <scope>NUCLEOTIDE SEQUENCE</scope>
</reference>
<organism evidence="2">
    <name type="scientific">mine drainage metagenome</name>
    <dbReference type="NCBI Taxonomy" id="410659"/>
    <lineage>
        <taxon>unclassified sequences</taxon>
        <taxon>metagenomes</taxon>
        <taxon>ecological metagenomes</taxon>
    </lineage>
</organism>
<comment type="caution">
    <text evidence="2">The sequence shown here is derived from an EMBL/GenBank/DDBJ whole genome shotgun (WGS) entry which is preliminary data.</text>
</comment>
<sequence length="142" mass="14676">MQSPPPSRRGLPAPLAIGLFVAFAAVLLLVTGDFIIKGFDVRGSVFGAGGPSMQQNAGSAAAVQGGPPPAVMLQVSQLKARIAKDPRDAVALTQLGDLYLTSSQFARAIPYYERALAIDKGNVSAKTGLEQARIGLGEAAKE</sequence>
<dbReference type="SMART" id="SM00028">
    <property type="entry name" value="TPR"/>
    <property type="match status" value="1"/>
</dbReference>
<dbReference type="PROSITE" id="PS50005">
    <property type="entry name" value="TPR"/>
    <property type="match status" value="1"/>
</dbReference>
<keyword evidence="1" id="KW-1133">Transmembrane helix</keyword>
<dbReference type="EMBL" id="CABO01000031">
    <property type="protein sequence ID" value="CBI02199.1"/>
    <property type="molecule type" value="Genomic_DNA"/>
</dbReference>
<evidence type="ECO:0000313" key="2">
    <source>
        <dbReference type="EMBL" id="CBH75189.1"/>
    </source>
</evidence>
<proteinExistence type="predicted"/>
<gene>
    <name evidence="2" type="ORF">CARN1_1514</name>
    <name evidence="3" type="ORF">CARN4_0924</name>
</gene>
<name>E6PFF3_9ZZZZ</name>
<keyword evidence="1" id="KW-0812">Transmembrane</keyword>
<dbReference type="InterPro" id="IPR019734">
    <property type="entry name" value="TPR_rpt"/>
</dbReference>
<accession>E6PFF3</accession>
<dbReference type="EMBL" id="CABL01000006">
    <property type="protein sequence ID" value="CBH75189.1"/>
    <property type="molecule type" value="Genomic_DNA"/>
</dbReference>
<feature type="transmembrane region" description="Helical" evidence="1">
    <location>
        <begin position="15"/>
        <end position="36"/>
    </location>
</feature>
<protein>
    <submittedName>
        <fullName evidence="2">Uncharacterized protein</fullName>
    </submittedName>
</protein>
<dbReference type="SUPFAM" id="SSF48452">
    <property type="entry name" value="TPR-like"/>
    <property type="match status" value="1"/>
</dbReference>
<dbReference type="InterPro" id="IPR011990">
    <property type="entry name" value="TPR-like_helical_dom_sf"/>
</dbReference>
<evidence type="ECO:0000256" key="1">
    <source>
        <dbReference type="SAM" id="Phobius"/>
    </source>
</evidence>
<dbReference type="Gene3D" id="1.25.40.10">
    <property type="entry name" value="Tetratricopeptide repeat domain"/>
    <property type="match status" value="1"/>
</dbReference>
<evidence type="ECO:0000313" key="3">
    <source>
        <dbReference type="EMBL" id="CBI02199.1"/>
    </source>
</evidence>
<dbReference type="AlphaFoldDB" id="E6PFF3"/>